<evidence type="ECO:0000256" key="1">
    <source>
        <dbReference type="SAM" id="SignalP"/>
    </source>
</evidence>
<evidence type="ECO:0000313" key="3">
    <source>
        <dbReference type="Proteomes" id="UP000218676"/>
    </source>
</evidence>
<evidence type="ECO:0000313" key="2">
    <source>
        <dbReference type="EMBL" id="BAX52558.1"/>
    </source>
</evidence>
<proteinExistence type="predicted"/>
<keyword evidence="1" id="KW-0732">Signal</keyword>
<protein>
    <submittedName>
        <fullName evidence="2">Mechanosensitive ion channel porin domain protein</fullName>
    </submittedName>
</protein>
<dbReference type="EMBL" id="AP018045">
    <property type="protein sequence ID" value="BAX52558.1"/>
    <property type="molecule type" value="Genomic_DNA"/>
</dbReference>
<dbReference type="AlphaFoldDB" id="A0AAD1CE41"/>
<accession>A0AAD1CE41</accession>
<name>A0AAD1CE41_PHODP</name>
<feature type="chain" id="PRO_5042181559" evidence="1">
    <location>
        <begin position="25"/>
        <end position="108"/>
    </location>
</feature>
<dbReference type="Proteomes" id="UP000218676">
    <property type="component" value="Chromosome 1"/>
</dbReference>
<reference evidence="3" key="1">
    <citation type="submission" date="2017-05" db="EMBL/GenBank/DDBJ databases">
        <title>Whole genome sequence of fish pathogenic bacteria, Photobacterium damselae subsp. piscicida, strain 91-197, isolated from hybrid striped bass (Morone sp.) in USA.</title>
        <authorList>
            <person name="Teru Y."/>
            <person name="Hikima J."/>
            <person name="Kono T."/>
            <person name="Sakai M."/>
            <person name="Takano T."/>
            <person name="Hawke J.P."/>
            <person name="Takeyama H."/>
            <person name="Aoki T."/>
        </authorList>
    </citation>
    <scope>NUCLEOTIDE SEQUENCE [LARGE SCALE GENOMIC DNA]</scope>
    <source>
        <strain evidence="3">91-197</strain>
    </source>
</reference>
<sequence>MLGRRLFVLVCLMFTILVTAPAHANENEQTLNDKIEYLNKQPQTPETIKELDIYLQAQNQVAKAKEFNRLTKQYDDLIDTFPKQVAALKLMPSLLVNFQNLINGTKNS</sequence>
<feature type="signal peptide" evidence="1">
    <location>
        <begin position="1"/>
        <end position="24"/>
    </location>
</feature>
<gene>
    <name evidence="2" type="ORF">PDPUS_1_01184</name>
</gene>
<organism evidence="2 3">
    <name type="scientific">Photobacterium damsela subsp. piscicida</name>
    <name type="common">Pasteurella piscicida</name>
    <dbReference type="NCBI Taxonomy" id="38294"/>
    <lineage>
        <taxon>Bacteria</taxon>
        <taxon>Pseudomonadati</taxon>
        <taxon>Pseudomonadota</taxon>
        <taxon>Gammaproteobacteria</taxon>
        <taxon>Vibrionales</taxon>
        <taxon>Vibrionaceae</taxon>
        <taxon>Photobacterium</taxon>
    </lineage>
</organism>